<organism evidence="2 3">
    <name type="scientific">Mixia osmundae (strain CBS 9802 / IAM 14324 / JCM 22182 / KY 12970)</name>
    <dbReference type="NCBI Taxonomy" id="764103"/>
    <lineage>
        <taxon>Eukaryota</taxon>
        <taxon>Fungi</taxon>
        <taxon>Dikarya</taxon>
        <taxon>Basidiomycota</taxon>
        <taxon>Pucciniomycotina</taxon>
        <taxon>Mixiomycetes</taxon>
        <taxon>Mixiales</taxon>
        <taxon>Mixiaceae</taxon>
        <taxon>Mixia</taxon>
    </lineage>
</organism>
<evidence type="ECO:0000256" key="1">
    <source>
        <dbReference type="SAM" id="SignalP"/>
    </source>
</evidence>
<comment type="caution">
    <text evidence="2">The sequence shown here is derived from an EMBL/GenBank/DDBJ whole genome shotgun (WGS) entry which is preliminary data.</text>
</comment>
<evidence type="ECO:0000313" key="3">
    <source>
        <dbReference type="Proteomes" id="UP000009131"/>
    </source>
</evidence>
<feature type="chain" id="PRO_5009955835" description="AA1-like domain-containing protein" evidence="1">
    <location>
        <begin position="19"/>
        <end position="190"/>
    </location>
</feature>
<dbReference type="InParanoid" id="G7E8F6"/>
<gene>
    <name evidence="2" type="primary">Mo05805</name>
    <name evidence="2" type="ORF">E5Q_05805</name>
</gene>
<keyword evidence="3" id="KW-1185">Reference proteome</keyword>
<dbReference type="Proteomes" id="UP000009131">
    <property type="component" value="Unassembled WGS sequence"/>
</dbReference>
<feature type="signal peptide" evidence="1">
    <location>
        <begin position="1"/>
        <end position="18"/>
    </location>
</feature>
<dbReference type="HOGENOM" id="CLU_1428334_0_0_1"/>
<accession>G7E8F6</accession>
<dbReference type="RefSeq" id="XP_014567847.1">
    <property type="nucleotide sequence ID" value="XM_014712361.1"/>
</dbReference>
<reference evidence="2 3" key="2">
    <citation type="journal article" date="2012" name="Open Biol.">
        <title>Characteristics of nucleosomes and linker DNA regions on the genome of the basidiomycete Mixia osmundae revealed by mono- and dinucleosome mapping.</title>
        <authorList>
            <person name="Nishida H."/>
            <person name="Kondo S."/>
            <person name="Matsumoto T."/>
            <person name="Suzuki Y."/>
            <person name="Yoshikawa H."/>
            <person name="Taylor T.D."/>
            <person name="Sugiyama J."/>
        </authorList>
    </citation>
    <scope>NUCLEOTIDE SEQUENCE [LARGE SCALE GENOMIC DNA]</scope>
    <source>
        <strain evidence="3">CBS 9802 / IAM 14324 / JCM 22182 / KY 12970</strain>
    </source>
</reference>
<dbReference type="AlphaFoldDB" id="G7E8F6"/>
<name>G7E8F6_MIXOS</name>
<protein>
    <recommendedName>
        <fullName evidence="4">AA1-like domain-containing protein</fullName>
    </recommendedName>
</protein>
<evidence type="ECO:0000313" key="2">
    <source>
        <dbReference type="EMBL" id="GAA99116.1"/>
    </source>
</evidence>
<keyword evidence="1" id="KW-0732">Signal</keyword>
<evidence type="ECO:0008006" key="4">
    <source>
        <dbReference type="Google" id="ProtNLM"/>
    </source>
</evidence>
<dbReference type="EMBL" id="BABT02000179">
    <property type="protein sequence ID" value="GAA99116.1"/>
    <property type="molecule type" value="Genomic_DNA"/>
</dbReference>
<sequence>MSLFACVVLLQLAVLGFAAPQPSSALVERDWGMMYNIKFNVTGNCADVGDFTASEVAPTTIFVQEAVEGKATGFILTEAISNQVTLHGSDRHDGLRVQIRARVMLADHQPLSIWSEEAEECCAAFMTARFKLYYETRKVYVVSVVMDSYCSPNPAAYARYDCKPTKEWPQEQKCSVGRKILIADGLQYHV</sequence>
<reference evidence="2 3" key="1">
    <citation type="journal article" date="2011" name="J. Gen. Appl. Microbiol.">
        <title>Draft genome sequencing of the enigmatic basidiomycete Mixia osmundae.</title>
        <authorList>
            <person name="Nishida H."/>
            <person name="Nagatsuka Y."/>
            <person name="Sugiyama J."/>
        </authorList>
    </citation>
    <scope>NUCLEOTIDE SEQUENCE [LARGE SCALE GENOMIC DNA]</scope>
    <source>
        <strain evidence="3">CBS 9802 / IAM 14324 / JCM 22182 / KY 12970</strain>
    </source>
</reference>
<proteinExistence type="predicted"/>